<feature type="transmembrane region" description="Helical" evidence="4">
    <location>
        <begin position="280"/>
        <end position="298"/>
    </location>
</feature>
<reference evidence="7" key="1">
    <citation type="submission" date="2014-06" db="EMBL/GenBank/DDBJ databases">
        <title>Molecular and ecological studies on carbamate pesticide degrading bacteria isolated from agricultural soils.</title>
        <authorList>
            <person name="Kim D.-U."/>
            <person name="Ka J.-O."/>
        </authorList>
    </citation>
    <scope>NUCLEOTIDE SEQUENCE</scope>
    <source>
        <strain evidence="7">NS2</strain>
        <plasmid evidence="7">201</plasmid>
    </source>
</reference>
<dbReference type="PANTHER" id="PTHR11360">
    <property type="entry name" value="MONOCARBOXYLATE TRANSPORTER"/>
    <property type="match status" value="1"/>
</dbReference>
<feature type="transmembrane region" description="Helical" evidence="4">
    <location>
        <begin position="250"/>
        <end position="268"/>
    </location>
</feature>
<evidence type="ECO:0000256" key="4">
    <source>
        <dbReference type="SAM" id="Phobius"/>
    </source>
</evidence>
<evidence type="ECO:0000256" key="3">
    <source>
        <dbReference type="ARBA" id="ARBA00023136"/>
    </source>
</evidence>
<feature type="transmembrane region" description="Helical" evidence="4">
    <location>
        <begin position="215"/>
        <end position="238"/>
    </location>
</feature>
<dbReference type="InterPro" id="IPR011701">
    <property type="entry name" value="MFS"/>
</dbReference>
<feature type="transmembrane region" description="Helical" evidence="4">
    <location>
        <begin position="366"/>
        <end position="388"/>
    </location>
</feature>
<keyword evidence="5" id="KW-0732">Signal</keyword>
<dbReference type="InterPro" id="IPR020846">
    <property type="entry name" value="MFS_dom"/>
</dbReference>
<keyword evidence="7" id="KW-0614">Plasmid</keyword>
<dbReference type="InterPro" id="IPR036259">
    <property type="entry name" value="MFS_trans_sf"/>
</dbReference>
<evidence type="ECO:0000313" key="7">
    <source>
        <dbReference type="EMBL" id="AJW29353.1"/>
    </source>
</evidence>
<keyword evidence="2 4" id="KW-1133">Transmembrane helix</keyword>
<feature type="transmembrane region" description="Helical" evidence="4">
    <location>
        <begin position="126"/>
        <end position="146"/>
    </location>
</feature>
<dbReference type="PROSITE" id="PS50850">
    <property type="entry name" value="MFS"/>
    <property type="match status" value="1"/>
</dbReference>
<feature type="transmembrane region" description="Helical" evidence="4">
    <location>
        <begin position="337"/>
        <end position="360"/>
    </location>
</feature>
<feature type="transmembrane region" description="Helical" evidence="4">
    <location>
        <begin position="38"/>
        <end position="57"/>
    </location>
</feature>
<geneLocation type="plasmid" evidence="7">
    <name>201</name>
</geneLocation>
<name>A0A0D4ZZH4_9SPHN</name>
<feature type="signal peptide" evidence="5">
    <location>
        <begin position="1"/>
        <end position="25"/>
    </location>
</feature>
<gene>
    <name evidence="7" type="ORF">plasmid201_165</name>
</gene>
<feature type="chain" id="PRO_5002290448" evidence="5">
    <location>
        <begin position="26"/>
        <end position="398"/>
    </location>
</feature>
<organism evidence="7">
    <name type="scientific">Sphingomonas sp. NS2</name>
    <dbReference type="NCBI Taxonomy" id="908605"/>
    <lineage>
        <taxon>Bacteria</taxon>
        <taxon>Pseudomonadati</taxon>
        <taxon>Pseudomonadota</taxon>
        <taxon>Alphaproteobacteria</taxon>
        <taxon>Sphingomonadales</taxon>
        <taxon>Sphingomonadaceae</taxon>
        <taxon>Sphingomonas</taxon>
    </lineage>
</organism>
<protein>
    <submittedName>
        <fullName evidence="7">Major facilitator superfamily MFS_1</fullName>
    </submittedName>
</protein>
<proteinExistence type="predicted"/>
<dbReference type="GO" id="GO:0022857">
    <property type="term" value="F:transmembrane transporter activity"/>
    <property type="evidence" value="ECO:0007669"/>
    <property type="project" value="InterPro"/>
</dbReference>
<dbReference type="Gene3D" id="1.20.1250.20">
    <property type="entry name" value="MFS general substrate transporter like domains"/>
    <property type="match status" value="2"/>
</dbReference>
<dbReference type="SUPFAM" id="SSF103473">
    <property type="entry name" value="MFS general substrate transporter"/>
    <property type="match status" value="1"/>
</dbReference>
<feature type="transmembrane region" description="Helical" evidence="4">
    <location>
        <begin position="304"/>
        <end position="325"/>
    </location>
</feature>
<dbReference type="Pfam" id="PF07690">
    <property type="entry name" value="MFS_1"/>
    <property type="match status" value="1"/>
</dbReference>
<feature type="domain" description="Major facilitator superfamily (MFS) profile" evidence="6">
    <location>
        <begin position="1"/>
        <end position="392"/>
    </location>
</feature>
<dbReference type="InterPro" id="IPR050327">
    <property type="entry name" value="Proton-linked_MCT"/>
</dbReference>
<feature type="transmembrane region" description="Helical" evidence="4">
    <location>
        <begin position="64"/>
        <end position="85"/>
    </location>
</feature>
<accession>A0A0D4ZZH4</accession>
<keyword evidence="1 4" id="KW-0812">Transmembrane</keyword>
<evidence type="ECO:0000256" key="2">
    <source>
        <dbReference type="ARBA" id="ARBA00022989"/>
    </source>
</evidence>
<keyword evidence="3 4" id="KW-0472">Membrane</keyword>
<feature type="transmembrane region" description="Helical" evidence="4">
    <location>
        <begin position="158"/>
        <end position="178"/>
    </location>
</feature>
<evidence type="ECO:0000256" key="1">
    <source>
        <dbReference type="ARBA" id="ARBA00022692"/>
    </source>
</evidence>
<evidence type="ECO:0000256" key="5">
    <source>
        <dbReference type="SAM" id="SignalP"/>
    </source>
</evidence>
<dbReference type="PANTHER" id="PTHR11360:SF284">
    <property type="entry name" value="EG:103B4.3 PROTEIN-RELATED"/>
    <property type="match status" value="1"/>
</dbReference>
<dbReference type="EMBL" id="KM017070">
    <property type="protein sequence ID" value="AJW29353.1"/>
    <property type="molecule type" value="Genomic_DNA"/>
</dbReference>
<dbReference type="AlphaFoldDB" id="A0A0D4ZZH4"/>
<sequence>MVFGAFVTTSASAIAVMSYSFAAMAPDIQREFGWGRGYASLAITMLSFGTFIACTGGGKVADKFGTMIVSIVSAILCGLVVTGMPWIINSIFTFCICYAFIGILGVGMLPVTLLRPIGRLFNTRRGLATGAVLSGTGVSAIFIPFMTNALVERGGWHLAYIGLSLLIFCNIPVLWLSLRHYAREERLVLHHVALSQWGCVTQGLTLKEARRTATLWKLTAVALLAGTCFAGIVVHLMLAYRDMGASPAHASTLLAVIGFSAIVGRLFTGMLLDRINGPKLGFLVLLMASGGFAVTLAFGLDGAFLGAVLIGLGYGSEYDIIAYFVGRYFGVLEFGAIYGWLYGFLALGNSIGPLLVGMSYDYGGNYYFALGVATSLICIAAGVTLALGEYRYAVSEPS</sequence>
<evidence type="ECO:0000259" key="6">
    <source>
        <dbReference type="PROSITE" id="PS50850"/>
    </source>
</evidence>
<feature type="transmembrane region" description="Helical" evidence="4">
    <location>
        <begin position="91"/>
        <end position="114"/>
    </location>
</feature>